<name>A0A6A6H3Z0_VIRVR</name>
<organism evidence="2 3">
    <name type="scientific">Viridothelium virens</name>
    <name type="common">Speckled blister lichen</name>
    <name type="synonym">Trypethelium virens</name>
    <dbReference type="NCBI Taxonomy" id="1048519"/>
    <lineage>
        <taxon>Eukaryota</taxon>
        <taxon>Fungi</taxon>
        <taxon>Dikarya</taxon>
        <taxon>Ascomycota</taxon>
        <taxon>Pezizomycotina</taxon>
        <taxon>Dothideomycetes</taxon>
        <taxon>Dothideomycetes incertae sedis</taxon>
        <taxon>Trypetheliales</taxon>
        <taxon>Trypetheliaceae</taxon>
        <taxon>Viridothelium</taxon>
    </lineage>
</organism>
<feature type="region of interest" description="Disordered" evidence="1">
    <location>
        <begin position="1"/>
        <end position="87"/>
    </location>
</feature>
<gene>
    <name evidence="2" type="ORF">EV356DRAFT_568495</name>
</gene>
<reference evidence="2" key="1">
    <citation type="journal article" date="2020" name="Stud. Mycol.">
        <title>101 Dothideomycetes genomes: a test case for predicting lifestyles and emergence of pathogens.</title>
        <authorList>
            <person name="Haridas S."/>
            <person name="Albert R."/>
            <person name="Binder M."/>
            <person name="Bloem J."/>
            <person name="Labutti K."/>
            <person name="Salamov A."/>
            <person name="Andreopoulos B."/>
            <person name="Baker S."/>
            <person name="Barry K."/>
            <person name="Bills G."/>
            <person name="Bluhm B."/>
            <person name="Cannon C."/>
            <person name="Castanera R."/>
            <person name="Culley D."/>
            <person name="Daum C."/>
            <person name="Ezra D."/>
            <person name="Gonzalez J."/>
            <person name="Henrissat B."/>
            <person name="Kuo A."/>
            <person name="Liang C."/>
            <person name="Lipzen A."/>
            <person name="Lutzoni F."/>
            <person name="Magnuson J."/>
            <person name="Mondo S."/>
            <person name="Nolan M."/>
            <person name="Ohm R."/>
            <person name="Pangilinan J."/>
            <person name="Park H.-J."/>
            <person name="Ramirez L."/>
            <person name="Alfaro M."/>
            <person name="Sun H."/>
            <person name="Tritt A."/>
            <person name="Yoshinaga Y."/>
            <person name="Zwiers L.-H."/>
            <person name="Turgeon B."/>
            <person name="Goodwin S."/>
            <person name="Spatafora J."/>
            <person name="Crous P."/>
            <person name="Grigoriev I."/>
        </authorList>
    </citation>
    <scope>NUCLEOTIDE SEQUENCE</scope>
    <source>
        <strain evidence="2">Tuck. ex Michener</strain>
    </source>
</reference>
<feature type="compositionally biased region" description="Polar residues" evidence="1">
    <location>
        <begin position="104"/>
        <end position="125"/>
    </location>
</feature>
<dbReference type="AlphaFoldDB" id="A0A6A6H3Z0"/>
<evidence type="ECO:0000313" key="3">
    <source>
        <dbReference type="Proteomes" id="UP000800092"/>
    </source>
</evidence>
<evidence type="ECO:0000256" key="1">
    <source>
        <dbReference type="SAM" id="MobiDB-lite"/>
    </source>
</evidence>
<accession>A0A6A6H3Z0</accession>
<feature type="compositionally biased region" description="Basic and acidic residues" evidence="1">
    <location>
        <begin position="75"/>
        <end position="87"/>
    </location>
</feature>
<dbReference type="EMBL" id="ML991812">
    <property type="protein sequence ID" value="KAF2232814.1"/>
    <property type="molecule type" value="Genomic_DNA"/>
</dbReference>
<dbReference type="Proteomes" id="UP000800092">
    <property type="component" value="Unassembled WGS sequence"/>
</dbReference>
<keyword evidence="3" id="KW-1185">Reference proteome</keyword>
<proteinExistence type="predicted"/>
<feature type="compositionally biased region" description="Polar residues" evidence="1">
    <location>
        <begin position="23"/>
        <end position="47"/>
    </location>
</feature>
<protein>
    <submittedName>
        <fullName evidence="2">Uncharacterized protein</fullName>
    </submittedName>
</protein>
<feature type="compositionally biased region" description="Basic and acidic residues" evidence="1">
    <location>
        <begin position="55"/>
        <end position="67"/>
    </location>
</feature>
<sequence length="544" mass="61809">MESHASINIERPSLAPVEEPEPSMQTSTRDSASSVVPSSRYQQSNPLASVLAGEPEERKGAKNDLHATSKHQKLKSKEVEDPIPKDDDICLKNTIKLLNRKYSSSPALSSTRKPIPQRKSSVSFSSDRDTNSIRPSHHRPAQLPDDELQRPLPHSLAQHTLANARRNPYPYNTPQGHLLTTYHTLRMYQEPEHAHLAHRAISTTSQRRRLAISVARDSLHWAKDMVGPWTSAVGDNAFFGFEASFLKDDCVAMARWLRRILGTVMGNSWVEISHGRLGFGSEFSGKLRSCRIFGEYTYPLFLVRSCDEHMLPCVAVFYRRSRLESELDVFQAMLALAMEQYGKAPEKDAYIVRVVIRYQQGGDEYCEVHSAHISNTWIRDILFGSVTTSGPYGDSSPVIKGFFRVKKSDPYLFYDKKRKTSKARLLLGILLDPFVDLLQKYYDRRITEKSVFQMLYETKIGAAAAKHIYSRVSSLKRQQTMNTKVSLRKVYKNAEALKDAIIQRGRFWDTFAVNLKVDMGMNERRIHSTRYSGKTNSDSEGALV</sequence>
<evidence type="ECO:0000313" key="2">
    <source>
        <dbReference type="EMBL" id="KAF2232814.1"/>
    </source>
</evidence>
<feature type="region of interest" description="Disordered" evidence="1">
    <location>
        <begin position="104"/>
        <end position="150"/>
    </location>
</feature>